<evidence type="ECO:0000256" key="1">
    <source>
        <dbReference type="SAM" id="MobiDB-lite"/>
    </source>
</evidence>
<feature type="region of interest" description="Disordered" evidence="1">
    <location>
        <begin position="104"/>
        <end position="152"/>
    </location>
</feature>
<accession>A0ABS4TUD8</accession>
<dbReference type="GO" id="GO:0003677">
    <property type="term" value="F:DNA binding"/>
    <property type="evidence" value="ECO:0007669"/>
    <property type="project" value="UniProtKB-KW"/>
</dbReference>
<dbReference type="SUPFAM" id="SSF82607">
    <property type="entry name" value="YbaB-like"/>
    <property type="match status" value="1"/>
</dbReference>
<sequence>MDWKQQVAENARRYQELNEQVSRMSVTEVSPDGSVRVTVSANGLMTDLVLRERGYQRPLPQVADEIMACMRRAQARIPDLLQQVMTGALGTADTTTHLLVADARQMFPPPPPRQAWSGHAERADPPPANENTRRPSRAEDDDWQEPVVMEDI</sequence>
<dbReference type="EMBL" id="JAGINW010000001">
    <property type="protein sequence ID" value="MBP2327988.1"/>
    <property type="molecule type" value="Genomic_DNA"/>
</dbReference>
<dbReference type="RefSeq" id="WP_209645073.1">
    <property type="nucleotide sequence ID" value="NZ_JAGINW010000001.1"/>
</dbReference>
<evidence type="ECO:0000313" key="2">
    <source>
        <dbReference type="EMBL" id="MBP2327988.1"/>
    </source>
</evidence>
<comment type="caution">
    <text evidence="2">The sequence shown here is derived from an EMBL/GenBank/DDBJ whole genome shotgun (WGS) entry which is preliminary data.</text>
</comment>
<keyword evidence="3" id="KW-1185">Reference proteome</keyword>
<gene>
    <name evidence="2" type="ORF">JOF56_008373</name>
</gene>
<dbReference type="Proteomes" id="UP001519332">
    <property type="component" value="Unassembled WGS sequence"/>
</dbReference>
<dbReference type="Pfam" id="PF02575">
    <property type="entry name" value="YbaB_DNA_bd"/>
    <property type="match status" value="1"/>
</dbReference>
<feature type="compositionally biased region" description="Acidic residues" evidence="1">
    <location>
        <begin position="139"/>
        <end position="152"/>
    </location>
</feature>
<dbReference type="Gene3D" id="3.30.1310.10">
    <property type="entry name" value="Nucleoid-associated protein YbaB-like domain"/>
    <property type="match status" value="1"/>
</dbReference>
<dbReference type="InterPro" id="IPR036894">
    <property type="entry name" value="YbaB-like_sf"/>
</dbReference>
<protein>
    <submittedName>
        <fullName evidence="2">DNA-binding protein YbaB</fullName>
    </submittedName>
</protein>
<name>A0ABS4TUD8_9PSEU</name>
<reference evidence="2 3" key="1">
    <citation type="submission" date="2021-03" db="EMBL/GenBank/DDBJ databases">
        <title>Sequencing the genomes of 1000 actinobacteria strains.</title>
        <authorList>
            <person name="Klenk H.-P."/>
        </authorList>
    </citation>
    <scope>NUCLEOTIDE SEQUENCE [LARGE SCALE GENOMIC DNA]</scope>
    <source>
        <strain evidence="2 3">DSM 46670</strain>
    </source>
</reference>
<organism evidence="2 3">
    <name type="scientific">Kibdelosporangium banguiense</name>
    <dbReference type="NCBI Taxonomy" id="1365924"/>
    <lineage>
        <taxon>Bacteria</taxon>
        <taxon>Bacillati</taxon>
        <taxon>Actinomycetota</taxon>
        <taxon>Actinomycetes</taxon>
        <taxon>Pseudonocardiales</taxon>
        <taxon>Pseudonocardiaceae</taxon>
        <taxon>Kibdelosporangium</taxon>
    </lineage>
</organism>
<dbReference type="InterPro" id="IPR004401">
    <property type="entry name" value="YbaB/EbfC"/>
</dbReference>
<proteinExistence type="predicted"/>
<keyword evidence="2" id="KW-0238">DNA-binding</keyword>
<evidence type="ECO:0000313" key="3">
    <source>
        <dbReference type="Proteomes" id="UP001519332"/>
    </source>
</evidence>